<evidence type="ECO:0000256" key="5">
    <source>
        <dbReference type="ARBA" id="ARBA00022679"/>
    </source>
</evidence>
<sequence length="79" mass="8526">MSHGTHDSHRAVVDLVKEYNATGRGVVATMLDTKGPEVRSGDLAEPIAMEAGQRYTFTIEEGATGKGGRISVNYDDFIQ</sequence>
<gene>
    <name evidence="14" type="ORF">MNEG_16368</name>
</gene>
<evidence type="ECO:0000256" key="11">
    <source>
        <dbReference type="ARBA" id="ARBA00023152"/>
    </source>
</evidence>
<dbReference type="EC" id="2.7.1.40" evidence="4"/>
<evidence type="ECO:0000256" key="8">
    <source>
        <dbReference type="ARBA" id="ARBA00022777"/>
    </source>
</evidence>
<dbReference type="Pfam" id="PF00224">
    <property type="entry name" value="PK"/>
    <property type="match status" value="1"/>
</dbReference>
<accession>A0A0D2LNP2</accession>
<dbReference type="GO" id="GO:0000287">
    <property type="term" value="F:magnesium ion binding"/>
    <property type="evidence" value="ECO:0007669"/>
    <property type="project" value="InterPro"/>
</dbReference>
<keyword evidence="11" id="KW-0324">Glycolysis</keyword>
<dbReference type="EMBL" id="KK106499">
    <property type="protein sequence ID" value="KIY91596.1"/>
    <property type="molecule type" value="Genomic_DNA"/>
</dbReference>
<evidence type="ECO:0000256" key="1">
    <source>
        <dbReference type="ARBA" id="ARBA00001958"/>
    </source>
</evidence>
<proteinExistence type="inferred from homology"/>
<keyword evidence="7" id="KW-0547">Nucleotide-binding</keyword>
<dbReference type="Proteomes" id="UP000054498">
    <property type="component" value="Unassembled WGS sequence"/>
</dbReference>
<keyword evidence="5 14" id="KW-0808">Transferase</keyword>
<evidence type="ECO:0000256" key="6">
    <source>
        <dbReference type="ARBA" id="ARBA00022723"/>
    </source>
</evidence>
<dbReference type="Gene3D" id="2.40.33.10">
    <property type="entry name" value="PK beta-barrel domain-like"/>
    <property type="match status" value="1"/>
</dbReference>
<evidence type="ECO:0000256" key="4">
    <source>
        <dbReference type="ARBA" id="ARBA00012142"/>
    </source>
</evidence>
<evidence type="ECO:0000313" key="15">
    <source>
        <dbReference type="Proteomes" id="UP000054498"/>
    </source>
</evidence>
<evidence type="ECO:0000256" key="3">
    <source>
        <dbReference type="ARBA" id="ARBA00008663"/>
    </source>
</evidence>
<keyword evidence="12 14" id="KW-0670">Pyruvate</keyword>
<organism evidence="14 15">
    <name type="scientific">Monoraphidium neglectum</name>
    <dbReference type="NCBI Taxonomy" id="145388"/>
    <lineage>
        <taxon>Eukaryota</taxon>
        <taxon>Viridiplantae</taxon>
        <taxon>Chlorophyta</taxon>
        <taxon>core chlorophytes</taxon>
        <taxon>Chlorophyceae</taxon>
        <taxon>CS clade</taxon>
        <taxon>Sphaeropleales</taxon>
        <taxon>Selenastraceae</taxon>
        <taxon>Monoraphidium</taxon>
    </lineage>
</organism>
<dbReference type="GO" id="GO:0016301">
    <property type="term" value="F:kinase activity"/>
    <property type="evidence" value="ECO:0007669"/>
    <property type="project" value="UniProtKB-KW"/>
</dbReference>
<dbReference type="InterPro" id="IPR001697">
    <property type="entry name" value="Pyr_Knase"/>
</dbReference>
<feature type="non-terminal residue" evidence="14">
    <location>
        <position position="79"/>
    </location>
</feature>
<feature type="domain" description="Pyruvate kinase barrel" evidence="13">
    <location>
        <begin position="2"/>
        <end position="77"/>
    </location>
</feature>
<keyword evidence="9" id="KW-0067">ATP-binding</keyword>
<dbReference type="InterPro" id="IPR015806">
    <property type="entry name" value="Pyrv_Knase_insert_dom_sf"/>
</dbReference>
<dbReference type="Gene3D" id="3.20.20.60">
    <property type="entry name" value="Phosphoenolpyruvate-binding domains"/>
    <property type="match status" value="1"/>
</dbReference>
<comment type="similarity">
    <text evidence="3">Belongs to the pyruvate kinase family.</text>
</comment>
<dbReference type="GO" id="GO:0004743">
    <property type="term" value="F:pyruvate kinase activity"/>
    <property type="evidence" value="ECO:0007669"/>
    <property type="project" value="UniProtKB-EC"/>
</dbReference>
<comment type="pathway">
    <text evidence="2">Carbohydrate degradation; glycolysis; pyruvate from D-glyceraldehyde 3-phosphate: step 5/5.</text>
</comment>
<comment type="cofactor">
    <cofactor evidence="1">
        <name>K(+)</name>
        <dbReference type="ChEBI" id="CHEBI:29103"/>
    </cofactor>
</comment>
<dbReference type="GO" id="GO:0005524">
    <property type="term" value="F:ATP binding"/>
    <property type="evidence" value="ECO:0007669"/>
    <property type="project" value="UniProtKB-KW"/>
</dbReference>
<reference evidence="14 15" key="1">
    <citation type="journal article" date="2013" name="BMC Genomics">
        <title>Reconstruction of the lipid metabolism for the microalga Monoraphidium neglectum from its genome sequence reveals characteristics suitable for biofuel production.</title>
        <authorList>
            <person name="Bogen C."/>
            <person name="Al-Dilaimi A."/>
            <person name="Albersmeier A."/>
            <person name="Wichmann J."/>
            <person name="Grundmann M."/>
            <person name="Rupp O."/>
            <person name="Lauersen K.J."/>
            <person name="Blifernez-Klassen O."/>
            <person name="Kalinowski J."/>
            <person name="Goesmann A."/>
            <person name="Mussgnug J.H."/>
            <person name="Kruse O."/>
        </authorList>
    </citation>
    <scope>NUCLEOTIDE SEQUENCE [LARGE SCALE GENOMIC DNA]</scope>
    <source>
        <strain evidence="14 15">SAG 48.87</strain>
    </source>
</reference>
<evidence type="ECO:0000256" key="10">
    <source>
        <dbReference type="ARBA" id="ARBA00022842"/>
    </source>
</evidence>
<evidence type="ECO:0000256" key="9">
    <source>
        <dbReference type="ARBA" id="ARBA00022840"/>
    </source>
</evidence>
<dbReference type="PANTHER" id="PTHR11817">
    <property type="entry name" value="PYRUVATE KINASE"/>
    <property type="match status" value="1"/>
</dbReference>
<dbReference type="InterPro" id="IPR015793">
    <property type="entry name" value="Pyrv_Knase_brl"/>
</dbReference>
<dbReference type="KEGG" id="mng:MNEG_16368"/>
<dbReference type="UniPathway" id="UPA00109">
    <property type="reaction ID" value="UER00188"/>
</dbReference>
<dbReference type="STRING" id="145388.A0A0D2LNP2"/>
<protein>
    <recommendedName>
        <fullName evidence="4">pyruvate kinase</fullName>
        <ecNumber evidence="4">2.7.1.40</ecNumber>
    </recommendedName>
</protein>
<dbReference type="AlphaFoldDB" id="A0A0D2LNP2"/>
<dbReference type="GO" id="GO:0030955">
    <property type="term" value="F:potassium ion binding"/>
    <property type="evidence" value="ECO:0007669"/>
    <property type="project" value="InterPro"/>
</dbReference>
<dbReference type="InterPro" id="IPR015813">
    <property type="entry name" value="Pyrv/PenolPyrv_kinase-like_dom"/>
</dbReference>
<dbReference type="InterPro" id="IPR040442">
    <property type="entry name" value="Pyrv_kinase-like_dom_sf"/>
</dbReference>
<dbReference type="RefSeq" id="XP_013890616.1">
    <property type="nucleotide sequence ID" value="XM_014035162.1"/>
</dbReference>
<dbReference type="GeneID" id="25734120"/>
<keyword evidence="6" id="KW-0479">Metal-binding</keyword>
<keyword evidence="8 14" id="KW-0418">Kinase</keyword>
<evidence type="ECO:0000259" key="13">
    <source>
        <dbReference type="Pfam" id="PF00224"/>
    </source>
</evidence>
<keyword evidence="15" id="KW-1185">Reference proteome</keyword>
<evidence type="ECO:0000256" key="2">
    <source>
        <dbReference type="ARBA" id="ARBA00004997"/>
    </source>
</evidence>
<evidence type="ECO:0000313" key="14">
    <source>
        <dbReference type="EMBL" id="KIY91596.1"/>
    </source>
</evidence>
<dbReference type="SUPFAM" id="SSF51621">
    <property type="entry name" value="Phosphoenolpyruvate/pyruvate domain"/>
    <property type="match status" value="1"/>
</dbReference>
<evidence type="ECO:0000256" key="12">
    <source>
        <dbReference type="ARBA" id="ARBA00023317"/>
    </source>
</evidence>
<evidence type="ECO:0000256" key="7">
    <source>
        <dbReference type="ARBA" id="ARBA00022741"/>
    </source>
</evidence>
<dbReference type="OrthoDB" id="108365at2759"/>
<keyword evidence="10" id="KW-0460">Magnesium</keyword>
<name>A0A0D2LNP2_9CHLO</name>